<dbReference type="GO" id="GO:0005524">
    <property type="term" value="F:ATP binding"/>
    <property type="evidence" value="ECO:0007669"/>
    <property type="project" value="UniProtKB-KW"/>
</dbReference>
<keyword evidence="9" id="KW-1185">Reference proteome</keyword>
<evidence type="ECO:0000256" key="1">
    <source>
        <dbReference type="ARBA" id="ARBA00010791"/>
    </source>
</evidence>
<proteinExistence type="inferred from homology"/>
<feature type="non-terminal residue" evidence="8">
    <location>
        <position position="1"/>
    </location>
</feature>
<evidence type="ECO:0000259" key="7">
    <source>
        <dbReference type="PROSITE" id="PS50011"/>
    </source>
</evidence>
<dbReference type="PROSITE" id="PS00108">
    <property type="entry name" value="PROTEIN_KINASE_ST"/>
    <property type="match status" value="1"/>
</dbReference>
<keyword evidence="5 8" id="KW-0418">Kinase</keyword>
<evidence type="ECO:0000256" key="5">
    <source>
        <dbReference type="ARBA" id="ARBA00022777"/>
    </source>
</evidence>
<dbReference type="InterPro" id="IPR000719">
    <property type="entry name" value="Prot_kinase_dom"/>
</dbReference>
<evidence type="ECO:0000256" key="3">
    <source>
        <dbReference type="ARBA" id="ARBA00022679"/>
    </source>
</evidence>
<dbReference type="AlphaFoldDB" id="A0AAE0JYT2"/>
<comment type="caution">
    <text evidence="8">The sequence shown here is derived from an EMBL/GenBank/DDBJ whole genome shotgun (WGS) entry which is preliminary data.</text>
</comment>
<name>A0AAE0JYT2_9PEZI</name>
<keyword evidence="2" id="KW-0723">Serine/threonine-protein kinase</keyword>
<reference evidence="8" key="2">
    <citation type="submission" date="2023-06" db="EMBL/GenBank/DDBJ databases">
        <authorList>
            <consortium name="Lawrence Berkeley National Laboratory"/>
            <person name="Haridas S."/>
            <person name="Hensen N."/>
            <person name="Bonometti L."/>
            <person name="Westerberg I."/>
            <person name="Brannstrom I.O."/>
            <person name="Guillou S."/>
            <person name="Cros-Aarteil S."/>
            <person name="Calhoun S."/>
            <person name="Kuo A."/>
            <person name="Mondo S."/>
            <person name="Pangilinan J."/>
            <person name="Riley R."/>
            <person name="LaButti K."/>
            <person name="Andreopoulos B."/>
            <person name="Lipzen A."/>
            <person name="Chen C."/>
            <person name="Yanf M."/>
            <person name="Daum C."/>
            <person name="Ng V."/>
            <person name="Clum A."/>
            <person name="Steindorff A."/>
            <person name="Ohm R."/>
            <person name="Martin F."/>
            <person name="Silar P."/>
            <person name="Natvig D."/>
            <person name="Lalanne C."/>
            <person name="Gautier V."/>
            <person name="Ament-velasquez S.L."/>
            <person name="Kruys A."/>
            <person name="Hutchinson M.I."/>
            <person name="Powell A.J."/>
            <person name="Barry K."/>
            <person name="Miller A.N."/>
            <person name="Grigoriev I.V."/>
            <person name="Debuchy R."/>
            <person name="Gladieux P."/>
            <person name="Thoren M.H."/>
            <person name="Johannesson H."/>
        </authorList>
    </citation>
    <scope>NUCLEOTIDE SEQUENCE</scope>
    <source>
        <strain evidence="8">CBS 232.78</strain>
    </source>
</reference>
<reference evidence="8" key="1">
    <citation type="journal article" date="2023" name="Mol. Phylogenet. Evol.">
        <title>Genome-scale phylogeny and comparative genomics of the fungal order Sordariales.</title>
        <authorList>
            <person name="Hensen N."/>
            <person name="Bonometti L."/>
            <person name="Westerberg I."/>
            <person name="Brannstrom I.O."/>
            <person name="Guillou S."/>
            <person name="Cros-Aarteil S."/>
            <person name="Calhoun S."/>
            <person name="Haridas S."/>
            <person name="Kuo A."/>
            <person name="Mondo S."/>
            <person name="Pangilinan J."/>
            <person name="Riley R."/>
            <person name="LaButti K."/>
            <person name="Andreopoulos B."/>
            <person name="Lipzen A."/>
            <person name="Chen C."/>
            <person name="Yan M."/>
            <person name="Daum C."/>
            <person name="Ng V."/>
            <person name="Clum A."/>
            <person name="Steindorff A."/>
            <person name="Ohm R.A."/>
            <person name="Martin F."/>
            <person name="Silar P."/>
            <person name="Natvig D.O."/>
            <person name="Lalanne C."/>
            <person name="Gautier V."/>
            <person name="Ament-Velasquez S.L."/>
            <person name="Kruys A."/>
            <person name="Hutchinson M.I."/>
            <person name="Powell A.J."/>
            <person name="Barry K."/>
            <person name="Miller A.N."/>
            <person name="Grigoriev I.V."/>
            <person name="Debuchy R."/>
            <person name="Gladieux P."/>
            <person name="Hiltunen Thoren M."/>
            <person name="Johannesson H."/>
        </authorList>
    </citation>
    <scope>NUCLEOTIDE SEQUENCE</scope>
    <source>
        <strain evidence="8">CBS 232.78</strain>
    </source>
</reference>
<keyword evidence="4" id="KW-0547">Nucleotide-binding</keyword>
<dbReference type="GO" id="GO:0035556">
    <property type="term" value="P:intracellular signal transduction"/>
    <property type="evidence" value="ECO:0007669"/>
    <property type="project" value="TreeGrafter"/>
</dbReference>
<evidence type="ECO:0000256" key="6">
    <source>
        <dbReference type="ARBA" id="ARBA00022840"/>
    </source>
</evidence>
<evidence type="ECO:0000313" key="8">
    <source>
        <dbReference type="EMBL" id="KAK3366497.1"/>
    </source>
</evidence>
<dbReference type="InterPro" id="IPR008271">
    <property type="entry name" value="Ser/Thr_kinase_AS"/>
</dbReference>
<evidence type="ECO:0000313" key="9">
    <source>
        <dbReference type="Proteomes" id="UP001285441"/>
    </source>
</evidence>
<keyword evidence="3" id="KW-0808">Transferase</keyword>
<dbReference type="PANTHER" id="PTHR24346:SF82">
    <property type="entry name" value="KP78A-RELATED"/>
    <property type="match status" value="1"/>
</dbReference>
<dbReference type="Pfam" id="PF00069">
    <property type="entry name" value="Pkinase"/>
    <property type="match status" value="1"/>
</dbReference>
<dbReference type="InterPro" id="IPR011009">
    <property type="entry name" value="Kinase-like_dom_sf"/>
</dbReference>
<dbReference type="PANTHER" id="PTHR24346">
    <property type="entry name" value="MAP/MICROTUBULE AFFINITY-REGULATING KINASE"/>
    <property type="match status" value="1"/>
</dbReference>
<dbReference type="Gene3D" id="1.10.510.10">
    <property type="entry name" value="Transferase(Phosphotransferase) domain 1"/>
    <property type="match status" value="1"/>
</dbReference>
<dbReference type="EMBL" id="JAULSW010000012">
    <property type="protein sequence ID" value="KAK3366497.1"/>
    <property type="molecule type" value="Genomic_DNA"/>
</dbReference>
<comment type="similarity">
    <text evidence="1">Belongs to the protein kinase superfamily. CAMK Ser/Thr protein kinase family. NIM1 subfamily.</text>
</comment>
<keyword evidence="6" id="KW-0067">ATP-binding</keyword>
<accession>A0AAE0JYT2</accession>
<gene>
    <name evidence="8" type="ORF">B0H63DRAFT_371679</name>
</gene>
<dbReference type="GO" id="GO:0000226">
    <property type="term" value="P:microtubule cytoskeleton organization"/>
    <property type="evidence" value="ECO:0007669"/>
    <property type="project" value="TreeGrafter"/>
</dbReference>
<dbReference type="PROSITE" id="PS50011">
    <property type="entry name" value="PROTEIN_KINASE_DOM"/>
    <property type="match status" value="1"/>
</dbReference>
<feature type="non-terminal residue" evidence="8">
    <location>
        <position position="119"/>
    </location>
</feature>
<evidence type="ECO:0000256" key="4">
    <source>
        <dbReference type="ARBA" id="ARBA00022741"/>
    </source>
</evidence>
<dbReference type="GO" id="GO:0004674">
    <property type="term" value="F:protein serine/threonine kinase activity"/>
    <property type="evidence" value="ECO:0007669"/>
    <property type="project" value="UniProtKB-KW"/>
</dbReference>
<sequence>VLSVGNLRSYVTRVSKLKETEARGLAQLIASAVNYCHFNNIVHGDLKLENIMMDNASNVKIIDFGLSSLYSLSRGRKLSRYCGTVTYATPELLLSKPYTGPKVDVWSFGVVIFHLVCSH</sequence>
<feature type="domain" description="Protein kinase" evidence="7">
    <location>
        <begin position="1"/>
        <end position="119"/>
    </location>
</feature>
<protein>
    <submittedName>
        <fullName evidence="8">Kinase-like domain-containing protein</fullName>
    </submittedName>
</protein>
<dbReference type="GO" id="GO:0005737">
    <property type="term" value="C:cytoplasm"/>
    <property type="evidence" value="ECO:0007669"/>
    <property type="project" value="TreeGrafter"/>
</dbReference>
<dbReference type="Proteomes" id="UP001285441">
    <property type="component" value="Unassembled WGS sequence"/>
</dbReference>
<organism evidence="8 9">
    <name type="scientific">Podospora didyma</name>
    <dbReference type="NCBI Taxonomy" id="330526"/>
    <lineage>
        <taxon>Eukaryota</taxon>
        <taxon>Fungi</taxon>
        <taxon>Dikarya</taxon>
        <taxon>Ascomycota</taxon>
        <taxon>Pezizomycotina</taxon>
        <taxon>Sordariomycetes</taxon>
        <taxon>Sordariomycetidae</taxon>
        <taxon>Sordariales</taxon>
        <taxon>Podosporaceae</taxon>
        <taxon>Podospora</taxon>
    </lineage>
</organism>
<dbReference type="SUPFAM" id="SSF56112">
    <property type="entry name" value="Protein kinase-like (PK-like)"/>
    <property type="match status" value="1"/>
</dbReference>
<evidence type="ECO:0000256" key="2">
    <source>
        <dbReference type="ARBA" id="ARBA00022527"/>
    </source>
</evidence>
<dbReference type="SMART" id="SM00220">
    <property type="entry name" value="S_TKc"/>
    <property type="match status" value="1"/>
</dbReference>